<dbReference type="AlphaFoldDB" id="A0AAV6FZT5"/>
<proteinExistence type="predicted"/>
<accession>A0AAV6FZT5</accession>
<name>A0AAV6FZT5_9TELE</name>
<organism evidence="1 2">
    <name type="scientific">Alosa alosa</name>
    <name type="common">allis shad</name>
    <dbReference type="NCBI Taxonomy" id="278164"/>
    <lineage>
        <taxon>Eukaryota</taxon>
        <taxon>Metazoa</taxon>
        <taxon>Chordata</taxon>
        <taxon>Craniata</taxon>
        <taxon>Vertebrata</taxon>
        <taxon>Euteleostomi</taxon>
        <taxon>Actinopterygii</taxon>
        <taxon>Neopterygii</taxon>
        <taxon>Teleostei</taxon>
        <taxon>Clupei</taxon>
        <taxon>Clupeiformes</taxon>
        <taxon>Clupeoidei</taxon>
        <taxon>Clupeidae</taxon>
        <taxon>Alosa</taxon>
    </lineage>
</organism>
<evidence type="ECO:0008006" key="3">
    <source>
        <dbReference type="Google" id="ProtNLM"/>
    </source>
</evidence>
<evidence type="ECO:0000313" key="1">
    <source>
        <dbReference type="EMBL" id="KAG5268343.1"/>
    </source>
</evidence>
<dbReference type="EMBL" id="JADWDJ010000016">
    <property type="protein sequence ID" value="KAG5268343.1"/>
    <property type="molecule type" value="Genomic_DNA"/>
</dbReference>
<reference evidence="1" key="1">
    <citation type="submission" date="2020-10" db="EMBL/GenBank/DDBJ databases">
        <title>Chromosome-scale genome assembly of the Allis shad, Alosa alosa.</title>
        <authorList>
            <person name="Margot Z."/>
            <person name="Christophe K."/>
            <person name="Cabau C."/>
            <person name="Louis A."/>
            <person name="Berthelot C."/>
            <person name="Parey E."/>
            <person name="Roest Crollius H."/>
            <person name="Montfort J."/>
            <person name="Robinson-Rechavi M."/>
            <person name="Bucao C."/>
            <person name="Bouchez O."/>
            <person name="Gislard M."/>
            <person name="Lluch J."/>
            <person name="Milhes M."/>
            <person name="Lampietro C."/>
            <person name="Lopez Roques C."/>
            <person name="Donnadieu C."/>
            <person name="Braasch I."/>
            <person name="Desvignes T."/>
            <person name="Postlethwait J."/>
            <person name="Bobe J."/>
            <person name="Guiguen Y."/>
        </authorList>
    </citation>
    <scope>NUCLEOTIDE SEQUENCE</scope>
    <source>
        <strain evidence="1">M-15738</strain>
        <tissue evidence="1">Blood</tissue>
    </source>
</reference>
<keyword evidence="2" id="KW-1185">Reference proteome</keyword>
<sequence>MQLLHPLICRLHGHMLSLITARSSGVCLVLQVFLWLSPAFTPAERASQNEKRTTTLCAAVTLRSLWTSGAVVTHVCGDKAVLGTQDLSGTQDFFGGLWGP</sequence>
<comment type="caution">
    <text evidence="1">The sequence shown here is derived from an EMBL/GenBank/DDBJ whole genome shotgun (WGS) entry which is preliminary data.</text>
</comment>
<protein>
    <recommendedName>
        <fullName evidence="3">Secreted protein</fullName>
    </recommendedName>
</protein>
<dbReference type="Proteomes" id="UP000823561">
    <property type="component" value="Chromosome 16"/>
</dbReference>
<evidence type="ECO:0000313" key="2">
    <source>
        <dbReference type="Proteomes" id="UP000823561"/>
    </source>
</evidence>
<gene>
    <name evidence="1" type="ORF">AALO_G00211540</name>
</gene>